<comment type="pathway">
    <text evidence="1 7">Metabolic intermediate biosynthesis; chorismate biosynthesis; chorismate from D-erythrose 4-phosphate and phosphoenolpyruvate: step 6/7.</text>
</comment>
<dbReference type="Gene3D" id="3.65.10.10">
    <property type="entry name" value="Enolpyruvate transferase domain"/>
    <property type="match status" value="2"/>
</dbReference>
<evidence type="ECO:0000256" key="1">
    <source>
        <dbReference type="ARBA" id="ARBA00004811"/>
    </source>
</evidence>
<evidence type="ECO:0000256" key="6">
    <source>
        <dbReference type="ARBA" id="ARBA00044633"/>
    </source>
</evidence>
<name>A0ABN0WVI4_9BACI</name>
<feature type="binding site" evidence="7">
    <location>
        <position position="154"/>
    </location>
    <ligand>
        <name>3-phosphoshikimate</name>
        <dbReference type="ChEBI" id="CHEBI:145989"/>
    </ligand>
</feature>
<dbReference type="HAMAP" id="MF_00210">
    <property type="entry name" value="EPSP_synth"/>
    <property type="match status" value="1"/>
</dbReference>
<evidence type="ECO:0000256" key="7">
    <source>
        <dbReference type="HAMAP-Rule" id="MF_00210"/>
    </source>
</evidence>
<feature type="domain" description="Enolpyruvate transferase" evidence="8">
    <location>
        <begin position="2"/>
        <end position="408"/>
    </location>
</feature>
<accession>A0ABN0WVI4</accession>
<dbReference type="SUPFAM" id="SSF55205">
    <property type="entry name" value="EPT/RTPC-like"/>
    <property type="match status" value="1"/>
</dbReference>
<comment type="caution">
    <text evidence="9">The sequence shown here is derived from an EMBL/GenBank/DDBJ whole genome shotgun (WGS) entry which is preliminary data.</text>
</comment>
<evidence type="ECO:0000256" key="3">
    <source>
        <dbReference type="ARBA" id="ARBA00022605"/>
    </source>
</evidence>
<feature type="binding site" evidence="7">
    <location>
        <position position="12"/>
    </location>
    <ligand>
        <name>3-phosphoshikimate</name>
        <dbReference type="ChEBI" id="CHEBI:145989"/>
    </ligand>
</feature>
<dbReference type="PANTHER" id="PTHR21090:SF5">
    <property type="entry name" value="PENTAFUNCTIONAL AROM POLYPEPTIDE"/>
    <property type="match status" value="1"/>
</dbReference>
<evidence type="ECO:0000256" key="2">
    <source>
        <dbReference type="ARBA" id="ARBA00009948"/>
    </source>
</evidence>
<dbReference type="InterPro" id="IPR001986">
    <property type="entry name" value="Enolpyruvate_Tfrase_dom"/>
</dbReference>
<feature type="active site" description="Proton acceptor" evidence="7">
    <location>
        <position position="300"/>
    </location>
</feature>
<dbReference type="PANTHER" id="PTHR21090">
    <property type="entry name" value="AROM/DEHYDROQUINATE SYNTHASE"/>
    <property type="match status" value="1"/>
</dbReference>
<evidence type="ECO:0000313" key="9">
    <source>
        <dbReference type="EMBL" id="GAA0347655.1"/>
    </source>
</evidence>
<dbReference type="PROSITE" id="PS00885">
    <property type="entry name" value="EPSP_SYNTHASE_2"/>
    <property type="match status" value="1"/>
</dbReference>
<keyword evidence="10" id="KW-1185">Reference proteome</keyword>
<feature type="binding site" evidence="7">
    <location>
        <position position="107"/>
    </location>
    <ligand>
        <name>phosphoenolpyruvate</name>
        <dbReference type="ChEBI" id="CHEBI:58702"/>
    </ligand>
</feature>
<reference evidence="10" key="1">
    <citation type="journal article" date="2019" name="Int. J. Syst. Evol. Microbiol.">
        <title>The Global Catalogue of Microorganisms (GCM) 10K type strain sequencing project: providing services to taxonomists for standard genome sequencing and annotation.</title>
        <authorList>
            <consortium name="The Broad Institute Genomics Platform"/>
            <consortium name="The Broad Institute Genome Sequencing Center for Infectious Disease"/>
            <person name="Wu L."/>
            <person name="Ma J."/>
        </authorList>
    </citation>
    <scope>NUCLEOTIDE SEQUENCE [LARGE SCALE GENOMIC DNA]</scope>
    <source>
        <strain evidence="10">JCM 9731</strain>
    </source>
</reference>
<keyword evidence="4 7" id="KW-0808">Transferase</keyword>
<comment type="function">
    <text evidence="7">Catalyzes the transfer of the enolpyruvyl moiety of phosphoenolpyruvate (PEP) to the 5-hydroxyl of shikimate-3-phosphate (S3P) to produce enolpyruvyl shikimate-3-phosphate and inorganic phosphate.</text>
</comment>
<evidence type="ECO:0000256" key="5">
    <source>
        <dbReference type="ARBA" id="ARBA00023141"/>
    </source>
</evidence>
<evidence type="ECO:0000313" key="10">
    <source>
        <dbReference type="Proteomes" id="UP001500782"/>
    </source>
</evidence>
<feature type="binding site" evidence="7">
    <location>
        <position position="331"/>
    </location>
    <ligand>
        <name>phosphoenolpyruvate</name>
        <dbReference type="ChEBI" id="CHEBI:58702"/>
    </ligand>
</feature>
<dbReference type="NCBIfam" id="TIGR01356">
    <property type="entry name" value="aroA"/>
    <property type="match status" value="1"/>
</dbReference>
<comment type="catalytic activity">
    <reaction evidence="6">
        <text>3-phosphoshikimate + phosphoenolpyruvate = 5-O-(1-carboxyvinyl)-3-phosphoshikimate + phosphate</text>
        <dbReference type="Rhea" id="RHEA:21256"/>
        <dbReference type="ChEBI" id="CHEBI:43474"/>
        <dbReference type="ChEBI" id="CHEBI:57701"/>
        <dbReference type="ChEBI" id="CHEBI:58702"/>
        <dbReference type="ChEBI" id="CHEBI:145989"/>
        <dbReference type="EC" id="2.5.1.19"/>
    </reaction>
    <physiologicalReaction direction="left-to-right" evidence="6">
        <dbReference type="Rhea" id="RHEA:21257"/>
    </physiologicalReaction>
</comment>
<sequence>MEVPGDKSISHRSIMFGAIANGTTRVWNFLKGEDCLSTLDCFQKLGVTIIEHDQYLQIEGKGFNGLIEPTEILNVGNSGTTSRLILGILAGTPFHSVLIGDDSIAKRPMSRVTGPLRIMGANIDGRNDGEYTPISIRGGQLSPIHYQLPVASAQVKSSLLFAAMQAEGVTEIIEKSETRDHTERMFQYFGGELEKDGLTLRLNGPSTLNGRDIVVPGDISSAAFFIAAALIAPNSELLIKNVGLNQTRTGMLDVLKDMGAYIEVIPHSIDSFEPYGDLIVKSSNLNAVEIAGDVIPRLIDEIPILALVASQAEGTTVIKDAEELKVKETNRIDTVARELNKLGCNIVPTEDGLIIEGNTKIRGGIVDSHGDHRIGMMLAIASLLSEESIHIQGTDAISVSYPNFFEQLQSLVQN</sequence>
<protein>
    <recommendedName>
        <fullName evidence="7">3-phosphoshikimate 1-carboxyvinyltransferase</fullName>
        <ecNumber evidence="7">2.5.1.19</ecNumber>
    </recommendedName>
    <alternativeName>
        <fullName evidence="7">5-enolpyruvylshikimate-3-phosphate synthase</fullName>
        <shortName evidence="7">EPSP synthase</shortName>
        <shortName evidence="7">EPSPS</shortName>
    </alternativeName>
</protein>
<dbReference type="Proteomes" id="UP001500782">
    <property type="component" value="Unassembled WGS sequence"/>
</dbReference>
<feature type="binding site" evidence="7">
    <location>
        <position position="79"/>
    </location>
    <ligand>
        <name>phosphoenolpyruvate</name>
        <dbReference type="ChEBI" id="CHEBI:58702"/>
    </ligand>
</feature>
<keyword evidence="3 7" id="KW-0028">Amino-acid biosynthesis</keyword>
<dbReference type="EMBL" id="BAAADJ010000064">
    <property type="protein sequence ID" value="GAA0347655.1"/>
    <property type="molecule type" value="Genomic_DNA"/>
</dbReference>
<keyword evidence="7" id="KW-0963">Cytoplasm</keyword>
<gene>
    <name evidence="7 9" type="primary">aroA</name>
    <name evidence="9" type="ORF">GCM10008967_42510</name>
</gene>
<dbReference type="InterPro" id="IPR023193">
    <property type="entry name" value="EPSP_synthase_CS"/>
</dbReference>
<feature type="binding site" evidence="7">
    <location>
        <position position="152"/>
    </location>
    <ligand>
        <name>3-phosphoshikimate</name>
        <dbReference type="ChEBI" id="CHEBI:145989"/>
    </ligand>
</feature>
<dbReference type="CDD" id="cd01556">
    <property type="entry name" value="EPSP_synthase"/>
    <property type="match status" value="1"/>
</dbReference>
<feature type="binding site" evidence="7">
    <location>
        <position position="7"/>
    </location>
    <ligand>
        <name>phosphoenolpyruvate</name>
        <dbReference type="ChEBI" id="CHEBI:58702"/>
    </ligand>
</feature>
<feature type="binding site" evidence="7">
    <location>
        <position position="8"/>
    </location>
    <ligand>
        <name>3-phosphoshikimate</name>
        <dbReference type="ChEBI" id="CHEBI:145989"/>
    </ligand>
</feature>
<organism evidence="9 10">
    <name type="scientific">Bacillus carboniphilus</name>
    <dbReference type="NCBI Taxonomy" id="86663"/>
    <lineage>
        <taxon>Bacteria</taxon>
        <taxon>Bacillati</taxon>
        <taxon>Bacillota</taxon>
        <taxon>Bacilli</taxon>
        <taxon>Bacillales</taxon>
        <taxon>Bacillaceae</taxon>
        <taxon>Bacillus</taxon>
    </lineage>
</organism>
<dbReference type="InterPro" id="IPR036968">
    <property type="entry name" value="Enolpyruvate_Tfrase_sf"/>
</dbReference>
<feature type="binding site" evidence="7">
    <location>
        <position position="373"/>
    </location>
    <ligand>
        <name>phosphoenolpyruvate</name>
        <dbReference type="ChEBI" id="CHEBI:58702"/>
    </ligand>
</feature>
<feature type="binding site" evidence="7">
    <location>
        <position position="327"/>
    </location>
    <ligand>
        <name>3-phosphoshikimate</name>
        <dbReference type="ChEBI" id="CHEBI:145989"/>
    </ligand>
</feature>
<dbReference type="EC" id="2.5.1.19" evidence="7"/>
<feature type="binding site" evidence="7">
    <location>
        <position position="7"/>
    </location>
    <ligand>
        <name>3-phosphoshikimate</name>
        <dbReference type="ChEBI" id="CHEBI:145989"/>
    </ligand>
</feature>
<evidence type="ECO:0000259" key="8">
    <source>
        <dbReference type="Pfam" id="PF00275"/>
    </source>
</evidence>
<dbReference type="PIRSF" id="PIRSF000505">
    <property type="entry name" value="EPSPS"/>
    <property type="match status" value="1"/>
</dbReference>
<evidence type="ECO:0000256" key="4">
    <source>
        <dbReference type="ARBA" id="ARBA00022679"/>
    </source>
</evidence>
<comment type="subcellular location">
    <subcellularLocation>
        <location evidence="7">Cytoplasm</location>
    </subcellularLocation>
</comment>
<feature type="binding site" evidence="7">
    <location>
        <position position="300"/>
    </location>
    <ligand>
        <name>3-phosphoshikimate</name>
        <dbReference type="ChEBI" id="CHEBI:145989"/>
    </ligand>
</feature>
<feature type="binding site" evidence="7">
    <location>
        <position position="154"/>
    </location>
    <ligand>
        <name>phosphoenolpyruvate</name>
        <dbReference type="ChEBI" id="CHEBI:58702"/>
    </ligand>
</feature>
<dbReference type="InterPro" id="IPR006264">
    <property type="entry name" value="EPSP_synthase"/>
</dbReference>
<proteinExistence type="inferred from homology"/>
<dbReference type="Pfam" id="PF00275">
    <property type="entry name" value="EPSP_synthase"/>
    <property type="match status" value="1"/>
</dbReference>
<comment type="caution">
    <text evidence="7">Lacks conserved residue(s) required for the propagation of feature annotation.</text>
</comment>
<comment type="subunit">
    <text evidence="7">Monomer.</text>
</comment>
<comment type="similarity">
    <text evidence="2 7">Belongs to the EPSP synthase family.</text>
</comment>
<dbReference type="PROSITE" id="PS00104">
    <property type="entry name" value="EPSP_SYNTHASE_1"/>
    <property type="match status" value="1"/>
</dbReference>
<keyword evidence="5 7" id="KW-0057">Aromatic amino acid biosynthesis</keyword>
<dbReference type="InterPro" id="IPR013792">
    <property type="entry name" value="RNA3'P_cycl/enolpyr_Trfase_a/b"/>
</dbReference>